<keyword evidence="1" id="KW-0677">Repeat</keyword>
<feature type="repeat" description="PPR" evidence="3">
    <location>
        <begin position="306"/>
        <end position="340"/>
    </location>
</feature>
<evidence type="ECO:0000313" key="6">
    <source>
        <dbReference type="Proteomes" id="UP001140206"/>
    </source>
</evidence>
<feature type="compositionally biased region" description="Basic and acidic residues" evidence="4">
    <location>
        <begin position="84"/>
        <end position="96"/>
    </location>
</feature>
<dbReference type="Pfam" id="PF13041">
    <property type="entry name" value="PPR_2"/>
    <property type="match status" value="3"/>
</dbReference>
<feature type="region of interest" description="Disordered" evidence="4">
    <location>
        <begin position="46"/>
        <end position="99"/>
    </location>
</feature>
<proteinExistence type="predicted"/>
<dbReference type="Gene3D" id="1.25.40.10">
    <property type="entry name" value="Tetratricopeptide repeat domain"/>
    <property type="match status" value="4"/>
</dbReference>
<evidence type="ECO:0000256" key="1">
    <source>
        <dbReference type="ARBA" id="ARBA00022737"/>
    </source>
</evidence>
<evidence type="ECO:0000313" key="5">
    <source>
        <dbReference type="EMBL" id="KAJ4806805.1"/>
    </source>
</evidence>
<reference evidence="5" key="1">
    <citation type="submission" date="2022-08" db="EMBL/GenBank/DDBJ databases">
        <authorList>
            <person name="Marques A."/>
        </authorList>
    </citation>
    <scope>NUCLEOTIDE SEQUENCE</scope>
    <source>
        <strain evidence="5">RhyPub2mFocal</strain>
        <tissue evidence="5">Leaves</tissue>
    </source>
</reference>
<dbReference type="SUPFAM" id="SSF81901">
    <property type="entry name" value="HCP-like"/>
    <property type="match status" value="1"/>
</dbReference>
<feature type="repeat" description="PPR" evidence="3">
    <location>
        <begin position="271"/>
        <end position="305"/>
    </location>
</feature>
<feature type="repeat" description="PPR" evidence="3">
    <location>
        <begin position="376"/>
        <end position="410"/>
    </location>
</feature>
<feature type="repeat" description="PPR" evidence="3">
    <location>
        <begin position="446"/>
        <end position="464"/>
    </location>
</feature>
<feature type="repeat" description="PPR" evidence="3">
    <location>
        <begin position="234"/>
        <end position="268"/>
    </location>
</feature>
<dbReference type="Pfam" id="PF12854">
    <property type="entry name" value="PPR_1"/>
    <property type="match status" value="1"/>
</dbReference>
<dbReference type="Proteomes" id="UP001140206">
    <property type="component" value="Chromosome 1"/>
</dbReference>
<accession>A0AAV8GTA1</accession>
<dbReference type="AlphaFoldDB" id="A0AAV8GTA1"/>
<evidence type="ECO:0000256" key="3">
    <source>
        <dbReference type="PROSITE-ProRule" id="PRU00708"/>
    </source>
</evidence>
<dbReference type="InterPro" id="IPR011990">
    <property type="entry name" value="TPR-like_helical_dom_sf"/>
</dbReference>
<dbReference type="InterPro" id="IPR002885">
    <property type="entry name" value="PPR_rpt"/>
</dbReference>
<sequence length="464" mass="52369">MFKMVHTLSLTPFSSLSPTASQSQSQSSLASRHSPCLVCCSIPQSKSQSPRITKKPKPPSTTTNYPSKRNLGEILMKPKKQHCKEKGELEKEEGKQHWKTGPISTEEAINRLQFHLAPPNTPTSIYAFNQLLSTLVRAKTSRRYRSIFPHYNHLTQTLGISPDKYTYGYMINICAQMNQLNLSFIFLGRLCKEGHRLDAKIFSPILKCLCSEDRICEAVVMLLHKMPKLGTMPNVFSYNILIKGLLSYGKTDLALQLFFKMVKIGGECEPDVITYTTIIDGLSKERDFTKAFVLYQQMYYMRVIPDIVTYNSLINGFCKNGALDRAMELLHSMKSEGHKPNVVTYSSLIDGMCKNGEIKRAMELLHSMKSEGHKPDVVTYNSLIDALCKNGQIKRAMVLLHSMKSGGHEPDVVTYSILIDTLCKNGEIERAMELLHRMKSEGHEPDVVTYNILIDGLCKNGEIE</sequence>
<dbReference type="EMBL" id="JAMFTS010000001">
    <property type="protein sequence ID" value="KAJ4806805.1"/>
    <property type="molecule type" value="Genomic_DNA"/>
</dbReference>
<dbReference type="FunFam" id="1.25.40.10:FF:000558">
    <property type="entry name" value="Pentatricopeptide repeat-containing protein At5g39710"/>
    <property type="match status" value="1"/>
</dbReference>
<organism evidence="5 6">
    <name type="scientific">Rhynchospora pubera</name>
    <dbReference type="NCBI Taxonomy" id="906938"/>
    <lineage>
        <taxon>Eukaryota</taxon>
        <taxon>Viridiplantae</taxon>
        <taxon>Streptophyta</taxon>
        <taxon>Embryophyta</taxon>
        <taxon>Tracheophyta</taxon>
        <taxon>Spermatophyta</taxon>
        <taxon>Magnoliopsida</taxon>
        <taxon>Liliopsida</taxon>
        <taxon>Poales</taxon>
        <taxon>Cyperaceae</taxon>
        <taxon>Cyperoideae</taxon>
        <taxon>Rhynchosporeae</taxon>
        <taxon>Rhynchospora</taxon>
    </lineage>
</organism>
<dbReference type="PROSITE" id="PS51375">
    <property type="entry name" value="PPR"/>
    <property type="match status" value="7"/>
</dbReference>
<keyword evidence="2" id="KW-0809">Transit peptide</keyword>
<dbReference type="InterPro" id="IPR051240">
    <property type="entry name" value="Mito_RNA-Proc/Resp"/>
</dbReference>
<feature type="repeat" description="PPR" evidence="3">
    <location>
        <begin position="411"/>
        <end position="445"/>
    </location>
</feature>
<keyword evidence="6" id="KW-1185">Reference proteome</keyword>
<evidence type="ECO:0000256" key="2">
    <source>
        <dbReference type="ARBA" id="ARBA00022946"/>
    </source>
</evidence>
<gene>
    <name evidence="5" type="ORF">LUZ62_019371</name>
</gene>
<dbReference type="GO" id="GO:0003729">
    <property type="term" value="F:mRNA binding"/>
    <property type="evidence" value="ECO:0007669"/>
    <property type="project" value="TreeGrafter"/>
</dbReference>
<name>A0AAV8GTA1_9POAL</name>
<protein>
    <submittedName>
        <fullName evidence="5">Pentatricopeptide (PPR) repeat protein</fullName>
    </submittedName>
</protein>
<dbReference type="NCBIfam" id="TIGR00756">
    <property type="entry name" value="PPR"/>
    <property type="match status" value="7"/>
</dbReference>
<dbReference type="PANTHER" id="PTHR47933:SF70">
    <property type="entry name" value="PROTON GRADIENT REGULATION3-LIKE PROTEIN"/>
    <property type="match status" value="1"/>
</dbReference>
<evidence type="ECO:0000256" key="4">
    <source>
        <dbReference type="SAM" id="MobiDB-lite"/>
    </source>
</evidence>
<comment type="caution">
    <text evidence="5">The sequence shown here is derived from an EMBL/GenBank/DDBJ whole genome shotgun (WGS) entry which is preliminary data.</text>
</comment>
<feature type="repeat" description="PPR" evidence="3">
    <location>
        <begin position="341"/>
        <end position="375"/>
    </location>
</feature>
<dbReference type="PANTHER" id="PTHR47933">
    <property type="entry name" value="PENTATRICOPEPTIDE REPEAT-CONTAINING PROTEIN 1, MITOCHONDRIAL"/>
    <property type="match status" value="1"/>
</dbReference>